<dbReference type="RefSeq" id="WP_378971968.1">
    <property type="nucleotide sequence ID" value="NZ_JBHSWN010000001.1"/>
</dbReference>
<dbReference type="EMBL" id="JBHSWN010000001">
    <property type="protein sequence ID" value="MFC6791275.1"/>
    <property type="molecule type" value="Genomic_DNA"/>
</dbReference>
<evidence type="ECO:0000313" key="1">
    <source>
        <dbReference type="EMBL" id="MFC6791275.1"/>
    </source>
</evidence>
<reference evidence="2" key="1">
    <citation type="journal article" date="2019" name="Int. J. Syst. Evol. Microbiol.">
        <title>The Global Catalogue of Microorganisms (GCM) 10K type strain sequencing project: providing services to taxonomists for standard genome sequencing and annotation.</title>
        <authorList>
            <consortium name="The Broad Institute Genomics Platform"/>
            <consortium name="The Broad Institute Genome Sequencing Center for Infectious Disease"/>
            <person name="Wu L."/>
            <person name="Ma J."/>
        </authorList>
    </citation>
    <scope>NUCLEOTIDE SEQUENCE [LARGE SCALE GENOMIC DNA]</scope>
    <source>
        <strain evidence="2">CCUG 48316</strain>
    </source>
</reference>
<evidence type="ECO:0008006" key="3">
    <source>
        <dbReference type="Google" id="ProtNLM"/>
    </source>
</evidence>
<accession>A0ABW2BMD1</accession>
<comment type="caution">
    <text evidence="1">The sequence shown here is derived from an EMBL/GenBank/DDBJ whole genome shotgun (WGS) entry which is preliminary data.</text>
</comment>
<keyword evidence="2" id="KW-1185">Reference proteome</keyword>
<dbReference type="InterPro" id="IPR011010">
    <property type="entry name" value="DNA_brk_join_enz"/>
</dbReference>
<evidence type="ECO:0000313" key="2">
    <source>
        <dbReference type="Proteomes" id="UP001596292"/>
    </source>
</evidence>
<sequence length="859" mass="96591">MPAKNQARKNGLFARTVPSRIEAAREQSRTISSSESLEVTLLDNLRKRIQSKGYEDLTILRAVCDKSKVDMFSRRTRNIDSRFGYYLGFYSKKNVQDGNYRMYWQFPGNKDVEHVTLGTKDREAVPALIAAFVMLLGRNDSDKANDPHVVAVVRHFVETLKGDNSKTAKSRRSNLKRLTELLIENYPDVTMSQFTRGMQKKLIAKMAPRWDVHSVRQCMVSFGAAVTYACERDDNNNVFSDHWVDVVMSRNTICDLIDRDPPEVMNWHPDPAGMAQVLRELRHNESARRWAFLALYTGLRPSHILELNQRMITSVFDTNTLDTRCLRATATDENKAISGFFRSQLSYIKRRPQLPLPSCIQEEISTWGEGAWVNASYEQIRGSIRAAGDKLGMPLLIPSSFRDFCKGLIEFSGPHLQGPAVPPRQCEIWMGHRVTTKVHAGYGLSHPGGLKEASDAVVHYMKWLDGETGGVLFRQASAKSASANCDNWEADIRPQPVLASEPSTLAATLLQSSQIVEKQMFVSELRDASAKSRDALAGGRVNADADLAEAPTDLSVELPPINITDELSDGLGGEISGLIGAKLRQAGQFEGSREVFRRVTDGTPKGIWGNEFKRTGARFVLPNLLTWFRVVGIEIYETDTAHLERAQRVFVDQASQTIISASDVKARMIASLGREPRGWRKHSVLAATDGTQPDIGPFEYRDLDRRSPFPRGLLELVTHDSPLGYVRGAPELFREVQVSRRDPPADGGDIDWRFMLKNLQIYFDMAGIAIYDAELTINGQSNCMRFFVQDVTEEVISVEYLREKMIFELGCDPGGWSEHSKLGKPSEFDIDHFIATTSRWEELDEIHAFDPAEWDAETC</sequence>
<dbReference type="SUPFAM" id="SSF56349">
    <property type="entry name" value="DNA breaking-rejoining enzymes"/>
    <property type="match status" value="1"/>
</dbReference>
<organism evidence="1 2">
    <name type="scientific">Methylobacterium komagatae</name>
    <dbReference type="NCBI Taxonomy" id="374425"/>
    <lineage>
        <taxon>Bacteria</taxon>
        <taxon>Pseudomonadati</taxon>
        <taxon>Pseudomonadota</taxon>
        <taxon>Alphaproteobacteria</taxon>
        <taxon>Hyphomicrobiales</taxon>
        <taxon>Methylobacteriaceae</taxon>
        <taxon>Methylobacterium</taxon>
    </lineage>
</organism>
<name>A0ABW2BMD1_9HYPH</name>
<dbReference type="Proteomes" id="UP001596292">
    <property type="component" value="Unassembled WGS sequence"/>
</dbReference>
<gene>
    <name evidence="1" type="ORF">ACFQE0_17600</name>
</gene>
<protein>
    <recommendedName>
        <fullName evidence="3">Integrase</fullName>
    </recommendedName>
</protein>
<proteinExistence type="predicted"/>